<sequence length="246" mass="27220">MAKSVSLPNGRFWKAQTAALAHFKDMLRRHADEQIVEDYLDHDDLAALLERYDAVIVDGPAKIGPGIDYFFRRQNVGEGFSTPGFWIRRIDGSETDFSYIQAVKGQPKSNAQEFYDACRAAVAADLLAAKKRHFAAFADDGGRVPCDLSGELLAFPDAHLDHAYPTFGQLVITFRAARGWQHGEPDGTLTLPADAQTTTIFADTAVAEAFRLFHHSAATLRIIARHRNLAMSAGQRRPKVKLPVQI</sequence>
<dbReference type="Proteomes" id="UP000290565">
    <property type="component" value="Unassembled WGS sequence"/>
</dbReference>
<dbReference type="RefSeq" id="WP_128945498.1">
    <property type="nucleotide sequence ID" value="NZ_LBJM01000052.1"/>
</dbReference>
<organism evidence="1 2">
    <name type="scientific">Bradyrhizobium zhanjiangense</name>
    <dbReference type="NCBI Taxonomy" id="1325107"/>
    <lineage>
        <taxon>Bacteria</taxon>
        <taxon>Pseudomonadati</taxon>
        <taxon>Pseudomonadota</taxon>
        <taxon>Alphaproteobacteria</taxon>
        <taxon>Hyphomicrobiales</taxon>
        <taxon>Nitrobacteraceae</taxon>
        <taxon>Bradyrhizobium</taxon>
    </lineage>
</organism>
<accession>A0A4Q0SKZ2</accession>
<dbReference type="EMBL" id="LBJM01000052">
    <property type="protein sequence ID" value="RXH39360.1"/>
    <property type="molecule type" value="Genomic_DNA"/>
</dbReference>
<comment type="caution">
    <text evidence="1">The sequence shown here is derived from an EMBL/GenBank/DDBJ whole genome shotgun (WGS) entry which is preliminary data.</text>
</comment>
<dbReference type="AlphaFoldDB" id="A0A4Q0SKZ2"/>
<evidence type="ECO:0000313" key="1">
    <source>
        <dbReference type="EMBL" id="RXH39360.1"/>
    </source>
</evidence>
<reference evidence="1 2" key="1">
    <citation type="submission" date="2015-04" db="EMBL/GenBank/DDBJ databases">
        <title>Comparative genomics of rhizobia nodulating Arachis hypogaea in China.</title>
        <authorList>
            <person name="Li Y."/>
        </authorList>
    </citation>
    <scope>NUCLEOTIDE SEQUENCE [LARGE SCALE GENOMIC DNA]</scope>
    <source>
        <strain evidence="1 2">CCBAU 51787</strain>
    </source>
</reference>
<evidence type="ECO:0000313" key="2">
    <source>
        <dbReference type="Proteomes" id="UP000290565"/>
    </source>
</evidence>
<evidence type="ECO:0008006" key="3">
    <source>
        <dbReference type="Google" id="ProtNLM"/>
    </source>
</evidence>
<proteinExistence type="predicted"/>
<gene>
    <name evidence="1" type="ORF">XH94_18910</name>
</gene>
<dbReference type="Gene3D" id="3.10.450.40">
    <property type="match status" value="1"/>
</dbReference>
<name>A0A4Q0SKZ2_9BRAD</name>
<dbReference type="Pfam" id="PF11523">
    <property type="entry name" value="DUF3223"/>
    <property type="match status" value="1"/>
</dbReference>
<protein>
    <recommendedName>
        <fullName evidence="3">DUF3223 domain-containing protein</fullName>
    </recommendedName>
</protein>